<sequence length="127" mass="14438">MDEDQDGGLLNIDFSDVEEDDTKKRADRTGQTEAHFQAVKRDYSAKVENGNIYKSVDLSLGPNANKIHIYEFLHAVEELYFFRQYQHAIDLVHEITAASVGNKGLDEETRQLLSVYESKCKQKLGNA</sequence>
<organism evidence="2 3">
    <name type="scientific">Cladobotryum mycophilum</name>
    <dbReference type="NCBI Taxonomy" id="491253"/>
    <lineage>
        <taxon>Eukaryota</taxon>
        <taxon>Fungi</taxon>
        <taxon>Dikarya</taxon>
        <taxon>Ascomycota</taxon>
        <taxon>Pezizomycotina</taxon>
        <taxon>Sordariomycetes</taxon>
        <taxon>Hypocreomycetidae</taxon>
        <taxon>Hypocreales</taxon>
        <taxon>Hypocreaceae</taxon>
        <taxon>Cladobotryum</taxon>
    </lineage>
</organism>
<dbReference type="Proteomes" id="UP001338125">
    <property type="component" value="Unassembled WGS sequence"/>
</dbReference>
<feature type="region of interest" description="Disordered" evidence="1">
    <location>
        <begin position="1"/>
        <end position="30"/>
    </location>
</feature>
<accession>A0ABR0SKL6</accession>
<keyword evidence="3" id="KW-1185">Reference proteome</keyword>
<evidence type="ECO:0000313" key="2">
    <source>
        <dbReference type="EMBL" id="KAK5992241.1"/>
    </source>
</evidence>
<gene>
    <name evidence="2" type="ORF">PT974_05642</name>
</gene>
<protein>
    <submittedName>
        <fullName evidence="2">Uncharacterized protein</fullName>
    </submittedName>
</protein>
<reference evidence="2 3" key="1">
    <citation type="submission" date="2024-01" db="EMBL/GenBank/DDBJ databases">
        <title>Complete genome of Cladobotryum mycophilum ATHUM6906.</title>
        <authorList>
            <person name="Christinaki A.C."/>
            <person name="Myridakis A.I."/>
            <person name="Kouvelis V.N."/>
        </authorList>
    </citation>
    <scope>NUCLEOTIDE SEQUENCE [LARGE SCALE GENOMIC DNA]</scope>
    <source>
        <strain evidence="2 3">ATHUM6906</strain>
    </source>
</reference>
<evidence type="ECO:0000256" key="1">
    <source>
        <dbReference type="SAM" id="MobiDB-lite"/>
    </source>
</evidence>
<comment type="caution">
    <text evidence="2">The sequence shown here is derived from an EMBL/GenBank/DDBJ whole genome shotgun (WGS) entry which is preliminary data.</text>
</comment>
<name>A0ABR0SKL6_9HYPO</name>
<feature type="compositionally biased region" description="Basic and acidic residues" evidence="1">
    <location>
        <begin position="21"/>
        <end position="30"/>
    </location>
</feature>
<dbReference type="EMBL" id="JAVFKD010000012">
    <property type="protein sequence ID" value="KAK5992241.1"/>
    <property type="molecule type" value="Genomic_DNA"/>
</dbReference>
<evidence type="ECO:0000313" key="3">
    <source>
        <dbReference type="Proteomes" id="UP001338125"/>
    </source>
</evidence>
<proteinExistence type="predicted"/>